<evidence type="ECO:0000313" key="9">
    <source>
        <dbReference type="EMBL" id="RKQ19520.1"/>
    </source>
</evidence>
<feature type="transmembrane region" description="Helical" evidence="8">
    <location>
        <begin position="312"/>
        <end position="330"/>
    </location>
</feature>
<dbReference type="OrthoDB" id="2661055at2"/>
<evidence type="ECO:0000256" key="7">
    <source>
        <dbReference type="ARBA" id="ARBA00023136"/>
    </source>
</evidence>
<evidence type="ECO:0000256" key="2">
    <source>
        <dbReference type="ARBA" id="ARBA00007998"/>
    </source>
</evidence>
<dbReference type="NCBIfam" id="TIGR00912">
    <property type="entry name" value="2A0309"/>
    <property type="match status" value="1"/>
</dbReference>
<dbReference type="InterPro" id="IPR004761">
    <property type="entry name" value="Spore_GerAB"/>
</dbReference>
<dbReference type="GO" id="GO:0009847">
    <property type="term" value="P:spore germination"/>
    <property type="evidence" value="ECO:0007669"/>
    <property type="project" value="InterPro"/>
</dbReference>
<keyword evidence="3" id="KW-0813">Transport</keyword>
<comment type="subcellular location">
    <subcellularLocation>
        <location evidence="1">Membrane</location>
        <topology evidence="1">Multi-pass membrane protein</topology>
    </subcellularLocation>
</comment>
<feature type="transmembrane region" description="Helical" evidence="8">
    <location>
        <begin position="149"/>
        <end position="170"/>
    </location>
</feature>
<gene>
    <name evidence="9" type="ORF">D8M03_02270</name>
</gene>
<evidence type="ECO:0000256" key="8">
    <source>
        <dbReference type="SAM" id="Phobius"/>
    </source>
</evidence>
<feature type="transmembrane region" description="Helical" evidence="8">
    <location>
        <begin position="342"/>
        <end position="362"/>
    </location>
</feature>
<comment type="similarity">
    <text evidence="2">Belongs to the amino acid-polyamine-organocation (APC) superfamily. Spore germination protein (SGP) (TC 2.A.3.9) family.</text>
</comment>
<protein>
    <submittedName>
        <fullName evidence="9">Spore gernimation protein</fullName>
    </submittedName>
</protein>
<dbReference type="GO" id="GO:0016020">
    <property type="term" value="C:membrane"/>
    <property type="evidence" value="ECO:0007669"/>
    <property type="project" value="UniProtKB-SubCell"/>
</dbReference>
<dbReference type="PANTHER" id="PTHR34975:SF2">
    <property type="entry name" value="SPORE GERMINATION PROTEIN A2"/>
    <property type="match status" value="1"/>
</dbReference>
<keyword evidence="6 8" id="KW-1133">Transmembrane helix</keyword>
<dbReference type="Pfam" id="PF03845">
    <property type="entry name" value="Spore_permease"/>
    <property type="match status" value="1"/>
</dbReference>
<dbReference type="EMBL" id="RBZN01000003">
    <property type="protein sequence ID" value="RKQ19520.1"/>
    <property type="molecule type" value="Genomic_DNA"/>
</dbReference>
<dbReference type="Proteomes" id="UP000272238">
    <property type="component" value="Unassembled WGS sequence"/>
</dbReference>
<evidence type="ECO:0000256" key="6">
    <source>
        <dbReference type="ARBA" id="ARBA00022989"/>
    </source>
</evidence>
<feature type="transmembrane region" description="Helical" evidence="8">
    <location>
        <begin position="125"/>
        <end position="142"/>
    </location>
</feature>
<keyword evidence="4" id="KW-0309">Germination</keyword>
<reference evidence="9 10" key="1">
    <citation type="journal article" date="2016" name="Antonie Van Leeuwenhoek">
        <title>Lysinibacillus endophyticus sp. nov., an indole-3-acetic acid producing endophytic bacterium isolated from corn root (Zea mays cv. Xinken-5).</title>
        <authorList>
            <person name="Yu J."/>
            <person name="Guan X."/>
            <person name="Liu C."/>
            <person name="Xiang W."/>
            <person name="Yu Z."/>
            <person name="Liu X."/>
            <person name="Wang G."/>
        </authorList>
    </citation>
    <scope>NUCLEOTIDE SEQUENCE [LARGE SCALE GENOMIC DNA]</scope>
    <source>
        <strain evidence="9 10">DSM 100506</strain>
    </source>
</reference>
<dbReference type="Gene3D" id="1.20.1740.10">
    <property type="entry name" value="Amino acid/polyamine transporter I"/>
    <property type="match status" value="1"/>
</dbReference>
<comment type="caution">
    <text evidence="9">The sequence shown here is derived from an EMBL/GenBank/DDBJ whole genome shotgun (WGS) entry which is preliminary data.</text>
</comment>
<feature type="transmembrane region" description="Helical" evidence="8">
    <location>
        <begin position="224"/>
        <end position="247"/>
    </location>
</feature>
<keyword evidence="10" id="KW-1185">Reference proteome</keyword>
<feature type="transmembrane region" description="Helical" evidence="8">
    <location>
        <begin position="190"/>
        <end position="212"/>
    </location>
</feature>
<evidence type="ECO:0000256" key="1">
    <source>
        <dbReference type="ARBA" id="ARBA00004141"/>
    </source>
</evidence>
<feature type="transmembrane region" description="Helical" evidence="8">
    <location>
        <begin position="87"/>
        <end position="105"/>
    </location>
</feature>
<feature type="transmembrane region" description="Helical" evidence="8">
    <location>
        <begin position="278"/>
        <end position="300"/>
    </location>
</feature>
<keyword evidence="7 8" id="KW-0472">Membrane</keyword>
<dbReference type="PANTHER" id="PTHR34975">
    <property type="entry name" value="SPORE GERMINATION PROTEIN A2"/>
    <property type="match status" value="1"/>
</dbReference>
<accession>A0A494ZA77</accession>
<evidence type="ECO:0000256" key="3">
    <source>
        <dbReference type="ARBA" id="ARBA00022448"/>
    </source>
</evidence>
<evidence type="ECO:0000256" key="4">
    <source>
        <dbReference type="ARBA" id="ARBA00022544"/>
    </source>
</evidence>
<proteinExistence type="inferred from homology"/>
<dbReference type="AlphaFoldDB" id="A0A494ZA77"/>
<evidence type="ECO:0000256" key="5">
    <source>
        <dbReference type="ARBA" id="ARBA00022692"/>
    </source>
</evidence>
<keyword evidence="5 8" id="KW-0812">Transmembrane</keyword>
<sequence length="371" mass="41660">MMEVKKMKHSDSITSVQFAIIIAGTILGVSMLALPRFVVEKAGNAAPLASLVGILITLIGLIGLLYLGRRFPNHTFVGYSKVLIGKVFGTFIMVVFLIAALILIGLETRQFAEVLVGGLLPDTPIHFSIFAMLFLCAIINFGNVSSFAYIHLFYFPMIVSPLLSVLLPSFKDIEYYHLLPITGNEVTLSQFMSGAVVIMAAVSNYYILSMVIPYLKNPKKCVSAGIWGFLLSIFFVLLLVIVSLGIFGEIKIQEMLWSTLILARMVEVPGEILARIDAIFIISWIFAVFTTLLSYYFIVVRGVAEILNTTKYRFISFVTLMISFFIALFPKDIYDVYTFLSYFWTGSVMFYFVYVFFLLAIAKFRRMKGSI</sequence>
<feature type="transmembrane region" description="Helical" evidence="8">
    <location>
        <begin position="12"/>
        <end position="34"/>
    </location>
</feature>
<evidence type="ECO:0000313" key="10">
    <source>
        <dbReference type="Proteomes" id="UP000272238"/>
    </source>
</evidence>
<name>A0A494ZA77_9BACL</name>
<feature type="transmembrane region" description="Helical" evidence="8">
    <location>
        <begin position="46"/>
        <end position="67"/>
    </location>
</feature>
<organism evidence="9 10">
    <name type="scientific">Ureibacillus endophyticus</name>
    <dbReference type="NCBI Taxonomy" id="1978490"/>
    <lineage>
        <taxon>Bacteria</taxon>
        <taxon>Bacillati</taxon>
        <taxon>Bacillota</taxon>
        <taxon>Bacilli</taxon>
        <taxon>Bacillales</taxon>
        <taxon>Caryophanaceae</taxon>
        <taxon>Ureibacillus</taxon>
    </lineage>
</organism>